<organism evidence="1 2">
    <name type="scientific">Trichothecium roseum</name>
    <dbReference type="NCBI Taxonomy" id="47278"/>
    <lineage>
        <taxon>Eukaryota</taxon>
        <taxon>Fungi</taxon>
        <taxon>Dikarya</taxon>
        <taxon>Ascomycota</taxon>
        <taxon>Pezizomycotina</taxon>
        <taxon>Sordariomycetes</taxon>
        <taxon>Hypocreomycetidae</taxon>
        <taxon>Hypocreales</taxon>
        <taxon>Hypocreales incertae sedis</taxon>
        <taxon>Trichothecium</taxon>
    </lineage>
</organism>
<accession>A0ACC0VBT3</accession>
<sequence length="763" mass="85804">MLAYRTQLLRRPGRPILHPILWQQSRSYQLPPHGSVAYQTLIKHVPEIEQLYEEAKRIQEAKRQPKAILWKCLKVLILTYAGYKTLSFGFRCVTRNDICGAFASSTIFHLVPPKRVDALNVANDTLYQPITQEKEIRLLALEPGATGDELKCHLINAQLSWRTTYEALSYCWGDPTVTRQLNCSGQIVDVTTSLHDALSDLRHPTCKRLLWVDALCINQADNDEKSKQIRLMGEIYSQARQVLIYLGKSDHSVEGALESIRLLDKKFRPLYFKGPFLLKNMGPARGVLIDTLLRKKPFSEEDIDWDRILRLLSRPWFQRTWVVQEAVLSKRAQVICGDQSIPWFTLVRVMTGMVIYGQTGGKIPGFGSFARTMECMMAIQSARMSANINNVLLLPQRLRSSLFGGPPIHGDRGPSLLELVLKSRIFACTDPRDKIFAMLGMTSQDTTSKYLTANYLASPGDVFRNFVLWEIYHNHSLQVLSTSSNQTKSQYTSPSWVPHFDSLDLHENLTGFDASAGLPIQARTSNGDTVLHLNGRIIDTIHTVGKKSINDAHELITSGWKEPDYRSAIYHRLRLVEGMVKEARGIWLAAMKRKPGGAVPRASSIHAKRGEDGKLVQEYEIPPHWERFLRTLACGKSVAGKKIEHDDLACMLWFVRLAVEDHQLPRDLFVRALARKALGVFLSQAKSRCFAGTTTGLAGYVPMRAKKGDLVVILHGAKVPFVLRKGWRGTYSLVGECYMDGIMHGEGLKGTGAKGADVEFAIV</sequence>
<evidence type="ECO:0000313" key="2">
    <source>
        <dbReference type="Proteomes" id="UP001163324"/>
    </source>
</evidence>
<protein>
    <submittedName>
        <fullName evidence="1">Uncharacterized protein</fullName>
    </submittedName>
</protein>
<dbReference type="Proteomes" id="UP001163324">
    <property type="component" value="Chromosome 2"/>
</dbReference>
<reference evidence="1" key="1">
    <citation type="submission" date="2022-10" db="EMBL/GenBank/DDBJ databases">
        <title>Complete Genome of Trichothecium roseum strain YXFP-22015, a Plant Pathogen Isolated from Citrus.</title>
        <authorList>
            <person name="Wang Y."/>
            <person name="Zhu L."/>
        </authorList>
    </citation>
    <scope>NUCLEOTIDE SEQUENCE</scope>
    <source>
        <strain evidence="1">YXFP-22015</strain>
    </source>
</reference>
<comment type="caution">
    <text evidence="1">The sequence shown here is derived from an EMBL/GenBank/DDBJ whole genome shotgun (WGS) entry which is preliminary data.</text>
</comment>
<evidence type="ECO:0000313" key="1">
    <source>
        <dbReference type="EMBL" id="KAI9903228.1"/>
    </source>
</evidence>
<keyword evidence="2" id="KW-1185">Reference proteome</keyword>
<dbReference type="EMBL" id="CM047941">
    <property type="protein sequence ID" value="KAI9903228.1"/>
    <property type="molecule type" value="Genomic_DNA"/>
</dbReference>
<name>A0ACC0VBT3_9HYPO</name>
<proteinExistence type="predicted"/>
<gene>
    <name evidence="1" type="ORF">N3K66_002580</name>
</gene>